<keyword evidence="1" id="KW-1133">Transmembrane helix</keyword>
<gene>
    <name evidence="3" type="ORF">F6R98_05220</name>
</gene>
<keyword evidence="1" id="KW-0472">Membrane</keyword>
<evidence type="ECO:0000259" key="2">
    <source>
        <dbReference type="Pfam" id="PF04982"/>
    </source>
</evidence>
<feature type="transmembrane region" description="Helical" evidence="1">
    <location>
        <begin position="91"/>
        <end position="110"/>
    </location>
</feature>
<feature type="transmembrane region" description="Helical" evidence="1">
    <location>
        <begin position="61"/>
        <end position="79"/>
    </location>
</feature>
<dbReference type="InterPro" id="IPR007065">
    <property type="entry name" value="HPP"/>
</dbReference>
<feature type="domain" description="HPP transmembrane region" evidence="2">
    <location>
        <begin position="29"/>
        <end position="175"/>
    </location>
</feature>
<dbReference type="KEGG" id="mmob:F6R98_05220"/>
<dbReference type="OrthoDB" id="9811720at2"/>
<reference evidence="3 4" key="1">
    <citation type="submission" date="2019-09" db="EMBL/GenBank/DDBJ databases">
        <title>Ecophysiology of the spiral-shaped methanotroph Methylospira mobilis as revealed by the complete genome sequence.</title>
        <authorList>
            <person name="Oshkin I.Y."/>
            <person name="Dedysh S.N."/>
            <person name="Miroshnikov K."/>
            <person name="Danilova O.V."/>
            <person name="Hakobyan A."/>
            <person name="Liesack W."/>
        </authorList>
    </citation>
    <scope>NUCLEOTIDE SEQUENCE [LARGE SCALE GENOMIC DNA]</scope>
    <source>
        <strain evidence="3 4">Shm1</strain>
    </source>
</reference>
<accession>A0A5Q0BIS0</accession>
<sequence length="251" mass="26904">MPMRLSLRSKRMSIPGQGMMSARSGGYPRLSARVQLSSSLCAGVSIFAAGSLSHRFIEGEGFMVLMASMGASAVILYCVPDSPMAKPWPLIGGHLFSGLTGICCALWLPVPWQAGAAVAISILVMHVTHTLHPPGGATALTAVLGGEHVHQLGFMFLLTPLAVNVGLMFLMHAVYVLSRKPFSVRHPVELKPVQDDNSFVQPGDLHAALQELDEYVDIDEAELARIYRLAAEHAAQRAAAAKSDSRVKSHD</sequence>
<evidence type="ECO:0000313" key="4">
    <source>
        <dbReference type="Proteomes" id="UP000325755"/>
    </source>
</evidence>
<evidence type="ECO:0000256" key="1">
    <source>
        <dbReference type="SAM" id="Phobius"/>
    </source>
</evidence>
<dbReference type="InterPro" id="IPR058581">
    <property type="entry name" value="TM_HPP"/>
</dbReference>
<proteinExistence type="predicted"/>
<protein>
    <submittedName>
        <fullName evidence="3">HPP family protein</fullName>
    </submittedName>
</protein>
<dbReference type="EMBL" id="CP044205">
    <property type="protein sequence ID" value="QFY42101.1"/>
    <property type="molecule type" value="Genomic_DNA"/>
</dbReference>
<dbReference type="InParanoid" id="A0A5Q0BIS0"/>
<keyword evidence="4" id="KW-1185">Reference proteome</keyword>
<evidence type="ECO:0000313" key="3">
    <source>
        <dbReference type="EMBL" id="QFY42101.1"/>
    </source>
</evidence>
<organism evidence="3 4">
    <name type="scientific">Candidatus Methylospira mobilis</name>
    <dbReference type="NCBI Taxonomy" id="1808979"/>
    <lineage>
        <taxon>Bacteria</taxon>
        <taxon>Pseudomonadati</taxon>
        <taxon>Pseudomonadota</taxon>
        <taxon>Gammaproteobacteria</taxon>
        <taxon>Methylococcales</taxon>
        <taxon>Methylococcaceae</taxon>
        <taxon>Candidatus Methylospira</taxon>
    </lineage>
</organism>
<dbReference type="PANTHER" id="PTHR33741">
    <property type="entry name" value="TRANSMEMBRANE PROTEIN DDB_G0269096-RELATED"/>
    <property type="match status" value="1"/>
</dbReference>
<dbReference type="PANTHER" id="PTHR33741:SF5">
    <property type="entry name" value="TRANSMEMBRANE PROTEIN DDB_G0269096-RELATED"/>
    <property type="match status" value="1"/>
</dbReference>
<feature type="transmembrane region" description="Helical" evidence="1">
    <location>
        <begin position="154"/>
        <end position="177"/>
    </location>
</feature>
<dbReference type="Pfam" id="PF04982">
    <property type="entry name" value="TM_HPP"/>
    <property type="match status" value="1"/>
</dbReference>
<name>A0A5Q0BIS0_9GAMM</name>
<dbReference type="AlphaFoldDB" id="A0A5Q0BIS0"/>
<keyword evidence="1" id="KW-0812">Transmembrane</keyword>
<dbReference type="Proteomes" id="UP000325755">
    <property type="component" value="Chromosome"/>
</dbReference>